<dbReference type="Proteomes" id="UP000283895">
    <property type="component" value="Unassembled WGS sequence"/>
</dbReference>
<evidence type="ECO:0000256" key="2">
    <source>
        <dbReference type="SAM" id="MobiDB-lite"/>
    </source>
</evidence>
<evidence type="ECO:0000313" key="4">
    <source>
        <dbReference type="Proteomes" id="UP000283895"/>
    </source>
</evidence>
<organism evidence="3 4">
    <name type="scientific">Cytospora schulzeri</name>
    <dbReference type="NCBI Taxonomy" id="448051"/>
    <lineage>
        <taxon>Eukaryota</taxon>
        <taxon>Fungi</taxon>
        <taxon>Dikarya</taxon>
        <taxon>Ascomycota</taxon>
        <taxon>Pezizomycotina</taxon>
        <taxon>Sordariomycetes</taxon>
        <taxon>Sordariomycetidae</taxon>
        <taxon>Diaporthales</taxon>
        <taxon>Cytosporaceae</taxon>
        <taxon>Cytospora</taxon>
    </lineage>
</organism>
<evidence type="ECO:0000313" key="3">
    <source>
        <dbReference type="EMBL" id="ROW06533.1"/>
    </source>
</evidence>
<evidence type="ECO:0000256" key="1">
    <source>
        <dbReference type="SAM" id="Coils"/>
    </source>
</evidence>
<dbReference type="OrthoDB" id="4587086at2759"/>
<protein>
    <submittedName>
        <fullName evidence="3">Uncharacterized protein</fullName>
    </submittedName>
</protein>
<reference evidence="3 4" key="1">
    <citation type="submission" date="2015-09" db="EMBL/GenBank/DDBJ databases">
        <title>Host preference determinants of Valsa canker pathogens revealed by comparative genomics.</title>
        <authorList>
            <person name="Yin Z."/>
            <person name="Huang L."/>
        </authorList>
    </citation>
    <scope>NUCLEOTIDE SEQUENCE [LARGE SCALE GENOMIC DNA]</scope>
    <source>
        <strain evidence="3 4">03-1</strain>
    </source>
</reference>
<comment type="caution">
    <text evidence="3">The sequence shown here is derived from an EMBL/GenBank/DDBJ whole genome shotgun (WGS) entry which is preliminary data.</text>
</comment>
<keyword evidence="4" id="KW-1185">Reference proteome</keyword>
<sequence>MSSMGDGQDCQSDDQNAALGLVLPGCSKGKDHSKKWNMSTTIMQTYFAMKGPGADMEDPLISWIGKQEVDKQENGEPTLLGAVEDSINERVEWKVRGPAKFEDEDEGRMAVFCYVRPKMHHITIDESFDADKLEEISQTFDRMGDGWAKYAASEVSDDGEGDPADGRVSPCTFARWAHGAKRWDEPGDKYKSMWEERETYEIPNDRQRPASPNTALPRRLKERNKERLYDEEDGRDLSPACSGYAKTEPSILWSPPPMDPTLPYNFFTHQFDRMDPILMREVRKNNTSTEPSWGVSSASRPEAYTTSEVEAAVDKYWGAARTAGIIAGHHRALAALRANEEQANAHNERYRHECRRLKHENRRLADCLGLRRSARERRVMRAVQGHIGELNYECKAKMAEVKARLREHEGLWREYELHRGVQRRLLAEFGKDTPEEVFEMYPDVWESEEDRKNRRNFS</sequence>
<dbReference type="EMBL" id="LKEA01000010">
    <property type="protein sequence ID" value="ROW06533.1"/>
    <property type="molecule type" value="Genomic_DNA"/>
</dbReference>
<dbReference type="STRING" id="356882.A0A423WSN8"/>
<proteinExistence type="predicted"/>
<accession>A0A423WSN8</accession>
<dbReference type="AlphaFoldDB" id="A0A423WSN8"/>
<feature type="region of interest" description="Disordered" evidence="2">
    <location>
        <begin position="201"/>
        <end position="241"/>
    </location>
</feature>
<feature type="coiled-coil region" evidence="1">
    <location>
        <begin position="333"/>
        <end position="360"/>
    </location>
</feature>
<name>A0A423WSN8_9PEZI</name>
<keyword evidence="1" id="KW-0175">Coiled coil</keyword>
<gene>
    <name evidence="3" type="ORF">VMCG_04370</name>
</gene>